<name>A0A5E4QGH3_9NEOP</name>
<accession>A0A5E4QGH3</accession>
<evidence type="ECO:0000313" key="3">
    <source>
        <dbReference type="Proteomes" id="UP000324832"/>
    </source>
</evidence>
<proteinExistence type="predicted"/>
<keyword evidence="3" id="KW-1185">Reference proteome</keyword>
<keyword evidence="1" id="KW-0472">Membrane</keyword>
<reference evidence="2 3" key="1">
    <citation type="submission" date="2017-07" db="EMBL/GenBank/DDBJ databases">
        <authorList>
            <person name="Talla V."/>
            <person name="Backstrom N."/>
        </authorList>
    </citation>
    <scope>NUCLEOTIDE SEQUENCE [LARGE SCALE GENOMIC DNA]</scope>
</reference>
<keyword evidence="1" id="KW-0812">Transmembrane</keyword>
<feature type="transmembrane region" description="Helical" evidence="1">
    <location>
        <begin position="31"/>
        <end position="54"/>
    </location>
</feature>
<dbReference type="Proteomes" id="UP000324832">
    <property type="component" value="Unassembled WGS sequence"/>
</dbReference>
<evidence type="ECO:0000313" key="2">
    <source>
        <dbReference type="EMBL" id="VVC96120.1"/>
    </source>
</evidence>
<feature type="transmembrane region" description="Helical" evidence="1">
    <location>
        <begin position="128"/>
        <end position="153"/>
    </location>
</feature>
<evidence type="ECO:0000256" key="1">
    <source>
        <dbReference type="SAM" id="Phobius"/>
    </source>
</evidence>
<protein>
    <submittedName>
        <fullName evidence="2">Uncharacterized protein</fullName>
    </submittedName>
</protein>
<dbReference type="AlphaFoldDB" id="A0A5E4QGH3"/>
<sequence length="165" mass="20552">MDFVTSSASLPLALESVWVSASKPLLQEVVLLWASFYPFAKFQYYFFRLVFLWLLYRFGYRLQNHFFSRLLCFGLPFTLSPSYFLYFDFFKLCLFLNRFQYNFFRFFFWLLYRFGYRLQNHFFSSLLLFGFPLTFSPSYFLCFYLFNLCLFLHRFQFNFVRFFFF</sequence>
<gene>
    <name evidence="2" type="ORF">LSINAPIS_LOCUS7682</name>
</gene>
<dbReference type="EMBL" id="FZQP02002560">
    <property type="protein sequence ID" value="VVC96120.1"/>
    <property type="molecule type" value="Genomic_DNA"/>
</dbReference>
<feature type="transmembrane region" description="Helical" evidence="1">
    <location>
        <begin position="66"/>
        <end position="87"/>
    </location>
</feature>
<keyword evidence="1" id="KW-1133">Transmembrane helix</keyword>
<organism evidence="2 3">
    <name type="scientific">Leptidea sinapis</name>
    <dbReference type="NCBI Taxonomy" id="189913"/>
    <lineage>
        <taxon>Eukaryota</taxon>
        <taxon>Metazoa</taxon>
        <taxon>Ecdysozoa</taxon>
        <taxon>Arthropoda</taxon>
        <taxon>Hexapoda</taxon>
        <taxon>Insecta</taxon>
        <taxon>Pterygota</taxon>
        <taxon>Neoptera</taxon>
        <taxon>Endopterygota</taxon>
        <taxon>Lepidoptera</taxon>
        <taxon>Glossata</taxon>
        <taxon>Ditrysia</taxon>
        <taxon>Papilionoidea</taxon>
        <taxon>Pieridae</taxon>
        <taxon>Dismorphiinae</taxon>
        <taxon>Leptidea</taxon>
    </lineage>
</organism>